<gene>
    <name evidence="6" type="ORF">Q604_UNBC00320G0001</name>
</gene>
<protein>
    <recommendedName>
        <fullName evidence="5">ABC transmembrane type-1 domain-containing protein</fullName>
    </recommendedName>
</protein>
<evidence type="ECO:0000256" key="4">
    <source>
        <dbReference type="SAM" id="Phobius"/>
    </source>
</evidence>
<name>W1YT78_9ZZZZ</name>
<evidence type="ECO:0000256" key="2">
    <source>
        <dbReference type="ARBA" id="ARBA00022989"/>
    </source>
</evidence>
<dbReference type="Gene3D" id="1.20.1560.10">
    <property type="entry name" value="ABC transporter type 1, transmembrane domain"/>
    <property type="match status" value="1"/>
</dbReference>
<accession>W1YT78</accession>
<organism evidence="6">
    <name type="scientific">human gut metagenome</name>
    <dbReference type="NCBI Taxonomy" id="408170"/>
    <lineage>
        <taxon>unclassified sequences</taxon>
        <taxon>metagenomes</taxon>
        <taxon>organismal metagenomes</taxon>
    </lineage>
</organism>
<evidence type="ECO:0000313" key="6">
    <source>
        <dbReference type="EMBL" id="ETJ45692.1"/>
    </source>
</evidence>
<dbReference type="AlphaFoldDB" id="W1YT78"/>
<proteinExistence type="predicted"/>
<evidence type="ECO:0000256" key="1">
    <source>
        <dbReference type="ARBA" id="ARBA00022692"/>
    </source>
</evidence>
<dbReference type="InterPro" id="IPR036640">
    <property type="entry name" value="ABC1_TM_sf"/>
</dbReference>
<dbReference type="GO" id="GO:0016020">
    <property type="term" value="C:membrane"/>
    <property type="evidence" value="ECO:0007669"/>
    <property type="project" value="InterPro"/>
</dbReference>
<evidence type="ECO:0000259" key="5">
    <source>
        <dbReference type="PROSITE" id="PS50929"/>
    </source>
</evidence>
<keyword evidence="1 4" id="KW-0812">Transmembrane</keyword>
<feature type="transmembrane region" description="Helical" evidence="4">
    <location>
        <begin position="28"/>
        <end position="49"/>
    </location>
</feature>
<dbReference type="EMBL" id="AZMM01000320">
    <property type="protein sequence ID" value="ETJ45692.1"/>
    <property type="molecule type" value="Genomic_DNA"/>
</dbReference>
<dbReference type="PROSITE" id="PS50929">
    <property type="entry name" value="ABC_TM1F"/>
    <property type="match status" value="1"/>
</dbReference>
<feature type="non-terminal residue" evidence="6">
    <location>
        <position position="112"/>
    </location>
</feature>
<sequence>FICISISIFICGHLAVNGQMSIGEFVTINSFIMLIVGPLIGFGGLISIVQKGLASLDRITDFLRLPIESIDDSTEVLPLEDINIRCLDFNYENSKGHALSQVSTTIRKGSFI</sequence>
<feature type="domain" description="ABC transmembrane type-1" evidence="5">
    <location>
        <begin position="1"/>
        <end position="51"/>
    </location>
</feature>
<dbReference type="SUPFAM" id="SSF90123">
    <property type="entry name" value="ABC transporter transmembrane region"/>
    <property type="match status" value="1"/>
</dbReference>
<feature type="non-terminal residue" evidence="6">
    <location>
        <position position="1"/>
    </location>
</feature>
<keyword evidence="3 4" id="KW-0472">Membrane</keyword>
<comment type="caution">
    <text evidence="6">The sequence shown here is derived from an EMBL/GenBank/DDBJ whole genome shotgun (WGS) entry which is preliminary data.</text>
</comment>
<reference evidence="6" key="1">
    <citation type="submission" date="2013-12" db="EMBL/GenBank/DDBJ databases">
        <title>A Varibaculum cambriense genome reconstructed from a premature infant gut community with otherwise low bacterial novelty that shifts toward anaerobic metabolism during the third week of life.</title>
        <authorList>
            <person name="Brown C.T."/>
            <person name="Sharon I."/>
            <person name="Thomas B.C."/>
            <person name="Castelle C.J."/>
            <person name="Morowitz M.J."/>
            <person name="Banfield J.F."/>
        </authorList>
    </citation>
    <scope>NUCLEOTIDE SEQUENCE</scope>
</reference>
<evidence type="ECO:0000256" key="3">
    <source>
        <dbReference type="ARBA" id="ARBA00023136"/>
    </source>
</evidence>
<keyword evidence="2 4" id="KW-1133">Transmembrane helix</keyword>
<dbReference type="GO" id="GO:0140359">
    <property type="term" value="F:ABC-type transporter activity"/>
    <property type="evidence" value="ECO:0007669"/>
    <property type="project" value="InterPro"/>
</dbReference>
<dbReference type="GO" id="GO:0005524">
    <property type="term" value="F:ATP binding"/>
    <property type="evidence" value="ECO:0007669"/>
    <property type="project" value="InterPro"/>
</dbReference>
<dbReference type="InterPro" id="IPR011527">
    <property type="entry name" value="ABC1_TM_dom"/>
</dbReference>